<name>A0A328FAB1_9BACT</name>
<keyword evidence="4 10" id="KW-0813">Transport</keyword>
<keyword evidence="8 10" id="KW-1133">Transmembrane helix</keyword>
<keyword evidence="16" id="KW-1185">Reference proteome</keyword>
<evidence type="ECO:0000256" key="3">
    <source>
        <dbReference type="ARBA" id="ARBA00007069"/>
    </source>
</evidence>
<proteinExistence type="inferred from homology"/>
<dbReference type="SUPFAM" id="SSF161098">
    <property type="entry name" value="MetI-like"/>
    <property type="match status" value="1"/>
</dbReference>
<dbReference type="Proteomes" id="UP000248798">
    <property type="component" value="Unassembled WGS sequence"/>
</dbReference>
<keyword evidence="7 10" id="KW-0812">Transmembrane</keyword>
<dbReference type="Gene3D" id="1.10.3720.10">
    <property type="entry name" value="MetI-like"/>
    <property type="match status" value="1"/>
</dbReference>
<evidence type="ECO:0000256" key="2">
    <source>
        <dbReference type="ARBA" id="ARBA00004651"/>
    </source>
</evidence>
<feature type="transmembrane region" description="Helical" evidence="10">
    <location>
        <begin position="90"/>
        <end position="114"/>
    </location>
</feature>
<comment type="function">
    <text evidence="1 11">Part of the binding-protein-dependent transport system for molybdenum; probably responsible for the translocation of the substrate across the membrane.</text>
</comment>
<evidence type="ECO:0000256" key="4">
    <source>
        <dbReference type="ARBA" id="ARBA00022448"/>
    </source>
</evidence>
<dbReference type="EMBL" id="CP036313">
    <property type="protein sequence ID" value="QBH12069.1"/>
    <property type="molecule type" value="Genomic_DNA"/>
</dbReference>
<comment type="similarity">
    <text evidence="3 11">Belongs to the binding-protein-dependent transport system permease family. CysTW subfamily.</text>
</comment>
<protein>
    <recommendedName>
        <fullName evidence="11">Molybdenum transport system permease</fullName>
    </recommendedName>
</protein>
<feature type="transmembrane region" description="Helical" evidence="10">
    <location>
        <begin position="57"/>
        <end position="78"/>
    </location>
</feature>
<dbReference type="CDD" id="cd06261">
    <property type="entry name" value="TM_PBP2"/>
    <property type="match status" value="1"/>
</dbReference>
<dbReference type="GO" id="GO:0015098">
    <property type="term" value="F:molybdate ion transmembrane transporter activity"/>
    <property type="evidence" value="ECO:0007669"/>
    <property type="project" value="UniProtKB-UniRule"/>
</dbReference>
<dbReference type="InterPro" id="IPR035906">
    <property type="entry name" value="MetI-like_sf"/>
</dbReference>
<evidence type="ECO:0000256" key="9">
    <source>
        <dbReference type="ARBA" id="ARBA00023136"/>
    </source>
</evidence>
<sequence>MVNEITMLTLSPQDISAVGLSLKVACSATLISTPFGIACGYFLAFGKIRGKAVVEGLISLPLVLPPVVVGYLLLLSFGSNGLIGKFLNLLGIQVVFSLTGAVIASAVVGFPLMVRSIRIGMEAVDQSYISVSRTLGAGWWDSFFTIVLPLSGRAIFAGMSLMFARNLGEFGATVILAGNIPGVTQTIPLAIYEYTSVPGGDRMALTLCLVSISLSFAILLISEAINRKFRRG</sequence>
<evidence type="ECO:0000256" key="5">
    <source>
        <dbReference type="ARBA" id="ARBA00022475"/>
    </source>
</evidence>
<dbReference type="PANTHER" id="PTHR30183">
    <property type="entry name" value="MOLYBDENUM TRANSPORT SYSTEM PERMEASE PROTEIN MODB"/>
    <property type="match status" value="1"/>
</dbReference>
<accession>A0A328FAB1</accession>
<evidence type="ECO:0000256" key="8">
    <source>
        <dbReference type="ARBA" id="ARBA00022989"/>
    </source>
</evidence>
<evidence type="ECO:0000313" key="13">
    <source>
        <dbReference type="EMBL" id="QBH12069.1"/>
    </source>
</evidence>
<evidence type="ECO:0000259" key="12">
    <source>
        <dbReference type="PROSITE" id="PS50928"/>
    </source>
</evidence>
<dbReference type="EMBL" id="QLNI01000051">
    <property type="protein sequence ID" value="RAM00352.1"/>
    <property type="molecule type" value="Genomic_DNA"/>
</dbReference>
<reference evidence="14 15" key="1">
    <citation type="submission" date="2018-06" db="EMBL/GenBank/DDBJ databases">
        <title>Complete Genome Sequence of Desulfobacter hydrogenophilus (DSM3380).</title>
        <authorList>
            <person name="Marietou A."/>
            <person name="Schreiber L."/>
            <person name="Marshall I."/>
            <person name="Jorgensen B."/>
        </authorList>
    </citation>
    <scope>NUCLEOTIDE SEQUENCE [LARGE SCALE GENOMIC DNA]</scope>
    <source>
        <strain evidence="14 15">DSM 3380</strain>
    </source>
</reference>
<evidence type="ECO:0000256" key="7">
    <source>
        <dbReference type="ARBA" id="ARBA00022692"/>
    </source>
</evidence>
<dbReference type="Proteomes" id="UP000293902">
    <property type="component" value="Chromosome"/>
</dbReference>
<evidence type="ECO:0000256" key="6">
    <source>
        <dbReference type="ARBA" id="ARBA00022505"/>
    </source>
</evidence>
<organism evidence="14 15">
    <name type="scientific">Desulfobacter hydrogenophilus</name>
    <dbReference type="NCBI Taxonomy" id="2291"/>
    <lineage>
        <taxon>Bacteria</taxon>
        <taxon>Pseudomonadati</taxon>
        <taxon>Thermodesulfobacteriota</taxon>
        <taxon>Desulfobacteria</taxon>
        <taxon>Desulfobacterales</taxon>
        <taxon>Desulfobacteraceae</taxon>
        <taxon>Desulfobacter</taxon>
    </lineage>
</organism>
<dbReference type="InterPro" id="IPR000515">
    <property type="entry name" value="MetI-like"/>
</dbReference>
<reference evidence="13 16" key="2">
    <citation type="submission" date="2019-02" db="EMBL/GenBank/DDBJ databases">
        <title>Complete genome sequence of Desulfobacter hydrogenophilus AcRS1.</title>
        <authorList>
            <person name="Marietou A."/>
            <person name="Lund M.B."/>
            <person name="Marshall I.P.G."/>
            <person name="Schreiber L."/>
            <person name="Jorgensen B."/>
        </authorList>
    </citation>
    <scope>NUCLEOTIDE SEQUENCE [LARGE SCALE GENOMIC DNA]</scope>
    <source>
        <strain evidence="13 16">AcRS1</strain>
    </source>
</reference>
<feature type="transmembrane region" description="Helical" evidence="10">
    <location>
        <begin position="20"/>
        <end position="45"/>
    </location>
</feature>
<keyword evidence="5 11" id="KW-1003">Cell membrane</keyword>
<evidence type="ECO:0000313" key="14">
    <source>
        <dbReference type="EMBL" id="RAM00352.1"/>
    </source>
</evidence>
<dbReference type="PANTHER" id="PTHR30183:SF3">
    <property type="entry name" value="MOLYBDENUM TRANSPORT SYSTEM PERMEASE PROTEIN MODB"/>
    <property type="match status" value="1"/>
</dbReference>
<evidence type="ECO:0000256" key="11">
    <source>
        <dbReference type="RuleBase" id="RU365097"/>
    </source>
</evidence>
<evidence type="ECO:0000256" key="10">
    <source>
        <dbReference type="RuleBase" id="RU363032"/>
    </source>
</evidence>
<comment type="subcellular location">
    <subcellularLocation>
        <location evidence="2 10">Cell membrane</location>
        <topology evidence="2 10">Multi-pass membrane protein</topology>
    </subcellularLocation>
</comment>
<comment type="caution">
    <text evidence="11">Lacks conserved residue(s) required for the propagation of feature annotation.</text>
</comment>
<feature type="domain" description="ABC transmembrane type-1" evidence="12">
    <location>
        <begin position="18"/>
        <end position="220"/>
    </location>
</feature>
<gene>
    <name evidence="14" type="primary">modB</name>
    <name evidence="14" type="ORF">DO021_19415</name>
    <name evidence="13" type="ORF">EYB58_03510</name>
</gene>
<dbReference type="PROSITE" id="PS50928">
    <property type="entry name" value="ABC_TM1"/>
    <property type="match status" value="1"/>
</dbReference>
<dbReference type="OrthoDB" id="9795403at2"/>
<keyword evidence="9 10" id="KW-0472">Membrane</keyword>
<dbReference type="AlphaFoldDB" id="A0A328FAB1"/>
<dbReference type="NCBIfam" id="TIGR02141">
    <property type="entry name" value="modB_ABC"/>
    <property type="match status" value="1"/>
</dbReference>
<dbReference type="Pfam" id="PF00528">
    <property type="entry name" value="BPD_transp_1"/>
    <property type="match status" value="1"/>
</dbReference>
<evidence type="ECO:0000256" key="1">
    <source>
        <dbReference type="ARBA" id="ARBA00002949"/>
    </source>
</evidence>
<dbReference type="InterPro" id="IPR011867">
    <property type="entry name" value="ModB_ABC"/>
</dbReference>
<feature type="transmembrane region" description="Helical" evidence="10">
    <location>
        <begin position="203"/>
        <end position="221"/>
    </location>
</feature>
<evidence type="ECO:0000313" key="15">
    <source>
        <dbReference type="Proteomes" id="UP000248798"/>
    </source>
</evidence>
<evidence type="ECO:0000313" key="16">
    <source>
        <dbReference type="Proteomes" id="UP000293902"/>
    </source>
</evidence>
<dbReference type="GO" id="GO:0005886">
    <property type="term" value="C:plasma membrane"/>
    <property type="evidence" value="ECO:0007669"/>
    <property type="project" value="UniProtKB-SubCell"/>
</dbReference>
<keyword evidence="6 11" id="KW-0500">Molybdenum</keyword>